<protein>
    <submittedName>
        <fullName evidence="2">Uncharacterized protein</fullName>
    </submittedName>
</protein>
<sequence>MMALVAEQRSTLNPNAPLFVPAVYRQVEDFSPEWWELVKTSTWFRDYWLSEHPEGSFDGDDHGEDYGDVVDLLPECFDLDAEVEAEAEAEALFDEMVTLTEADLEFSGVEKHPFNDINMLPIDLEVRGQEMDAKTFLENMITVAKSPKERGPKSPAVAPKYPMKPAYRVSPKCTPRRINQPR</sequence>
<organism evidence="2">
    <name type="scientific">Rhizophora mucronata</name>
    <name type="common">Asiatic mangrove</name>
    <dbReference type="NCBI Taxonomy" id="61149"/>
    <lineage>
        <taxon>Eukaryota</taxon>
        <taxon>Viridiplantae</taxon>
        <taxon>Streptophyta</taxon>
        <taxon>Embryophyta</taxon>
        <taxon>Tracheophyta</taxon>
        <taxon>Spermatophyta</taxon>
        <taxon>Magnoliopsida</taxon>
        <taxon>eudicotyledons</taxon>
        <taxon>Gunneridae</taxon>
        <taxon>Pentapetalae</taxon>
        <taxon>rosids</taxon>
        <taxon>fabids</taxon>
        <taxon>Malpighiales</taxon>
        <taxon>Rhizophoraceae</taxon>
        <taxon>Rhizophora</taxon>
    </lineage>
</organism>
<dbReference type="InterPro" id="IPR040414">
    <property type="entry name" value="CID1/CID2"/>
</dbReference>
<dbReference type="PANTHER" id="PTHR33790:SF18">
    <property type="entry name" value="ATAXIN-2 C-TERMINAL DOMAIN-CONTAINING PROTEIN"/>
    <property type="match status" value="1"/>
</dbReference>
<dbReference type="EMBL" id="GGEC01016955">
    <property type="protein sequence ID" value="MBW97438.1"/>
    <property type="molecule type" value="Transcribed_RNA"/>
</dbReference>
<proteinExistence type="predicted"/>
<dbReference type="EMBL" id="GGEC01016956">
    <property type="protein sequence ID" value="MBW97439.1"/>
    <property type="molecule type" value="Transcribed_RNA"/>
</dbReference>
<accession>A0A2P2JVC8</accession>
<dbReference type="PANTHER" id="PTHR33790">
    <property type="entry name" value="OS05G0344200 PROTEIN"/>
    <property type="match status" value="1"/>
</dbReference>
<name>A0A2P2JVC8_RHIMU</name>
<dbReference type="AlphaFoldDB" id="A0A2P2JVC8"/>
<feature type="region of interest" description="Disordered" evidence="1">
    <location>
        <begin position="144"/>
        <end position="182"/>
    </location>
</feature>
<evidence type="ECO:0000256" key="1">
    <source>
        <dbReference type="SAM" id="MobiDB-lite"/>
    </source>
</evidence>
<dbReference type="InterPro" id="IPR009818">
    <property type="entry name" value="PAM2_motif"/>
</dbReference>
<dbReference type="Pfam" id="PF07145">
    <property type="entry name" value="PAM2"/>
    <property type="match status" value="1"/>
</dbReference>
<reference evidence="2" key="1">
    <citation type="submission" date="2018-02" db="EMBL/GenBank/DDBJ databases">
        <title>Rhizophora mucronata_Transcriptome.</title>
        <authorList>
            <person name="Meera S.P."/>
            <person name="Sreeshan A."/>
            <person name="Augustine A."/>
        </authorList>
    </citation>
    <scope>NUCLEOTIDE SEQUENCE</scope>
    <source>
        <tissue evidence="2">Leaf</tissue>
    </source>
</reference>
<evidence type="ECO:0000313" key="2">
    <source>
        <dbReference type="EMBL" id="MBW97438.1"/>
    </source>
</evidence>